<evidence type="ECO:0000313" key="2">
    <source>
        <dbReference type="Proteomes" id="UP000235392"/>
    </source>
</evidence>
<sequence length="130" mass="13902">NASGGVLTPPECFWRCVDTSRMLLENASGGVLTPPECFWRCVDTSRMLLESASGGVLTPPDASGGVLTPPECFWRCVDTSRLLLEGNTVAGFLEGQISPGPSPINDWLYQPGKQADLHAELFPVPARRGG</sequence>
<evidence type="ECO:0000313" key="1">
    <source>
        <dbReference type="EMBL" id="PLW38327.1"/>
    </source>
</evidence>
<organism evidence="1 2">
    <name type="scientific">Puccinia coronata f. sp. avenae</name>
    <dbReference type="NCBI Taxonomy" id="200324"/>
    <lineage>
        <taxon>Eukaryota</taxon>
        <taxon>Fungi</taxon>
        <taxon>Dikarya</taxon>
        <taxon>Basidiomycota</taxon>
        <taxon>Pucciniomycotina</taxon>
        <taxon>Pucciniomycetes</taxon>
        <taxon>Pucciniales</taxon>
        <taxon>Pucciniaceae</taxon>
        <taxon>Puccinia</taxon>
    </lineage>
</organism>
<protein>
    <submittedName>
        <fullName evidence="1">Uncharacterized protein</fullName>
    </submittedName>
</protein>
<accession>A0A2N5UKZ8</accession>
<feature type="non-terminal residue" evidence="1">
    <location>
        <position position="1"/>
    </location>
</feature>
<dbReference type="Proteomes" id="UP000235392">
    <property type="component" value="Unassembled WGS sequence"/>
</dbReference>
<comment type="caution">
    <text evidence="1">The sequence shown here is derived from an EMBL/GenBank/DDBJ whole genome shotgun (WGS) entry which is preliminary data.</text>
</comment>
<gene>
    <name evidence="1" type="ORF">PCASD_09021</name>
</gene>
<proteinExistence type="predicted"/>
<name>A0A2N5UKZ8_9BASI</name>
<reference evidence="1 2" key="1">
    <citation type="submission" date="2017-11" db="EMBL/GenBank/DDBJ databases">
        <title>De novo assembly and phasing of dikaryotic genomes from two isolates of Puccinia coronata f. sp. avenae, the causal agent of oat crown rust.</title>
        <authorList>
            <person name="Miller M.E."/>
            <person name="Zhang Y."/>
            <person name="Omidvar V."/>
            <person name="Sperschneider J."/>
            <person name="Schwessinger B."/>
            <person name="Raley C."/>
            <person name="Palmer J.M."/>
            <person name="Garnica D."/>
            <person name="Upadhyaya N."/>
            <person name="Rathjen J."/>
            <person name="Taylor J.M."/>
            <person name="Park R.F."/>
            <person name="Dodds P.N."/>
            <person name="Hirsch C.D."/>
            <person name="Kianian S.F."/>
            <person name="Figueroa M."/>
        </authorList>
    </citation>
    <scope>NUCLEOTIDE SEQUENCE [LARGE SCALE GENOMIC DNA]</scope>
    <source>
        <strain evidence="1">12SD80</strain>
    </source>
</reference>
<dbReference type="AlphaFoldDB" id="A0A2N5UKZ8"/>
<dbReference type="EMBL" id="PGCI01000130">
    <property type="protein sequence ID" value="PLW38327.1"/>
    <property type="molecule type" value="Genomic_DNA"/>
</dbReference>